<reference evidence="5" key="1">
    <citation type="journal article" date="2017" name="Gigascience">
        <title>The genome draft of coconut (Cocos nucifera).</title>
        <authorList>
            <person name="Xiao Y."/>
            <person name="Xu P."/>
            <person name="Fan H."/>
            <person name="Baudouin L."/>
            <person name="Xia W."/>
            <person name="Bocs S."/>
            <person name="Xu J."/>
            <person name="Li Q."/>
            <person name="Guo A."/>
            <person name="Zhou L."/>
            <person name="Li J."/>
            <person name="Wu Y."/>
            <person name="Ma Z."/>
            <person name="Armero A."/>
            <person name="Issali A.E."/>
            <person name="Liu N."/>
            <person name="Peng M."/>
            <person name="Yang Y."/>
        </authorList>
    </citation>
    <scope>NUCLEOTIDE SEQUENCE</scope>
    <source>
        <tissue evidence="5">Spear leaf of Hainan Tall coconut</tissue>
    </source>
</reference>
<feature type="coiled-coil region" evidence="2">
    <location>
        <begin position="228"/>
        <end position="255"/>
    </location>
</feature>
<dbReference type="AlphaFoldDB" id="A0A8K0I7V1"/>
<comment type="caution">
    <text evidence="5">The sequence shown here is derived from an EMBL/GenBank/DDBJ whole genome shotgun (WGS) entry which is preliminary data.</text>
</comment>
<evidence type="ECO:0000256" key="3">
    <source>
        <dbReference type="SAM" id="MobiDB-lite"/>
    </source>
</evidence>
<keyword evidence="2" id="KW-0175">Coiled coil</keyword>
<dbReference type="EMBL" id="CM017875">
    <property type="protein sequence ID" value="KAG1339137.1"/>
    <property type="molecule type" value="Genomic_DNA"/>
</dbReference>
<sequence length="307" mass="32961">MKSLIGDEPSKKKKETDGGCANGLQTGVAQSLFVRRSTTEGKKAGVHLFLANMGFERVGGGPLVVVASAKDECEHSEPPMAAGKNVAGRVNLAVETVLERASDKKKLPSVQHFFRYTGAEDAGGSISYSHFQNFMLLPLEPLEDDPWNIWFEAATVVSDSRPVEIAAGDVLTSALAGGLACAFSTSVMHPPDTMKDLPESQRADAVSSMVYEANARIRDPVYGCAGAICQLQKQVSELQAQLARAQAELVNMQAQQANVIALVCMEMAQSQQPSTESLVTGPYLSQSDAFLLDDNSHGSLWEDPLWT</sequence>
<accession>A0A8K0I7V1</accession>
<feature type="region of interest" description="Disordered" evidence="3">
    <location>
        <begin position="1"/>
        <end position="22"/>
    </location>
</feature>
<feature type="domain" description="LOB" evidence="4">
    <location>
        <begin position="193"/>
        <end position="246"/>
    </location>
</feature>
<feature type="compositionally biased region" description="Basic and acidic residues" evidence="3">
    <location>
        <begin position="8"/>
        <end position="17"/>
    </location>
</feature>
<evidence type="ECO:0000256" key="1">
    <source>
        <dbReference type="ARBA" id="ARBA00005474"/>
    </source>
</evidence>
<comment type="similarity">
    <text evidence="1">Belongs to the LOB domain-containing protein family.</text>
</comment>
<evidence type="ECO:0000256" key="2">
    <source>
        <dbReference type="SAM" id="Coils"/>
    </source>
</evidence>
<gene>
    <name evidence="5" type="ORF">COCNU_04G014430</name>
</gene>
<evidence type="ECO:0000259" key="4">
    <source>
        <dbReference type="Pfam" id="PF03195"/>
    </source>
</evidence>
<dbReference type="PANTHER" id="PTHR31301">
    <property type="entry name" value="LOB DOMAIN-CONTAINING PROTEIN 4-RELATED"/>
    <property type="match status" value="1"/>
</dbReference>
<name>A0A8K0I7V1_COCNU</name>
<evidence type="ECO:0000313" key="5">
    <source>
        <dbReference type="EMBL" id="KAG1339137.1"/>
    </source>
</evidence>
<reference evidence="5" key="2">
    <citation type="submission" date="2019-07" db="EMBL/GenBank/DDBJ databases">
        <authorList>
            <person name="Yang Y."/>
            <person name="Bocs S."/>
            <person name="Baudouin L."/>
        </authorList>
    </citation>
    <scope>NUCLEOTIDE SEQUENCE</scope>
    <source>
        <tissue evidence="5">Spear leaf of Hainan Tall coconut</tissue>
    </source>
</reference>
<evidence type="ECO:0000313" key="6">
    <source>
        <dbReference type="Proteomes" id="UP000797356"/>
    </source>
</evidence>
<organism evidence="5 6">
    <name type="scientific">Cocos nucifera</name>
    <name type="common">Coconut palm</name>
    <dbReference type="NCBI Taxonomy" id="13894"/>
    <lineage>
        <taxon>Eukaryota</taxon>
        <taxon>Viridiplantae</taxon>
        <taxon>Streptophyta</taxon>
        <taxon>Embryophyta</taxon>
        <taxon>Tracheophyta</taxon>
        <taxon>Spermatophyta</taxon>
        <taxon>Magnoliopsida</taxon>
        <taxon>Liliopsida</taxon>
        <taxon>Arecaceae</taxon>
        <taxon>Arecoideae</taxon>
        <taxon>Cocoseae</taxon>
        <taxon>Attaleinae</taxon>
        <taxon>Cocos</taxon>
    </lineage>
</organism>
<dbReference type="Proteomes" id="UP000797356">
    <property type="component" value="Chromosome 4"/>
</dbReference>
<protein>
    <recommendedName>
        <fullName evidence="4">LOB domain-containing protein</fullName>
    </recommendedName>
</protein>
<proteinExistence type="inferred from homology"/>
<dbReference type="InterPro" id="IPR004883">
    <property type="entry name" value="LOB"/>
</dbReference>
<dbReference type="Pfam" id="PF03195">
    <property type="entry name" value="LOB"/>
    <property type="match status" value="1"/>
</dbReference>
<keyword evidence="6" id="KW-1185">Reference proteome</keyword>
<dbReference type="PANTHER" id="PTHR31301:SF206">
    <property type="entry name" value="LOB DOMAIN-CONTAINING PROTEIN 1"/>
    <property type="match status" value="1"/>
</dbReference>